<proteinExistence type="inferred from homology"/>
<dbReference type="InterPro" id="IPR038657">
    <property type="entry name" value="Ribosomal_bL19_sf"/>
</dbReference>
<dbReference type="PANTHER" id="PTHR15680">
    <property type="entry name" value="RIBOSOMAL PROTEIN L19"/>
    <property type="match status" value="1"/>
</dbReference>
<dbReference type="SUPFAM" id="SSF50104">
    <property type="entry name" value="Translation proteins SH3-like domain"/>
    <property type="match status" value="1"/>
</dbReference>
<dbReference type="InterPro" id="IPR008991">
    <property type="entry name" value="Translation_prot_SH3-like_sf"/>
</dbReference>
<dbReference type="GO" id="GO:0003735">
    <property type="term" value="F:structural constituent of ribosome"/>
    <property type="evidence" value="ECO:0007669"/>
    <property type="project" value="InterPro"/>
</dbReference>
<keyword evidence="6" id="KW-1185">Reference proteome</keyword>
<dbReference type="Gene3D" id="2.30.30.790">
    <property type="match status" value="1"/>
</dbReference>
<reference evidence="5 6" key="1">
    <citation type="journal article" date="2012" name="Nucleic Acids Res.">
        <title>Sequencing of the smallest Apicomplexan genome from the human pathogen Babesia microti.</title>
        <authorList>
            <person name="Cornillot E."/>
            <person name="Hadj-Kaddour K."/>
            <person name="Dassouli A."/>
            <person name="Noel B."/>
            <person name="Ranwez V."/>
            <person name="Vacherie B."/>
            <person name="Augagneur Y."/>
            <person name="Bres V."/>
            <person name="Duclos A."/>
            <person name="Randazzo S."/>
            <person name="Carcy B."/>
            <person name="Debierre-Grockiego F."/>
            <person name="Delbecq S."/>
            <person name="Moubri-Menage K."/>
            <person name="Shams-Eldin H."/>
            <person name="Usmani-Brown S."/>
            <person name="Bringaud F."/>
            <person name="Wincker P."/>
            <person name="Vivares C.P."/>
            <person name="Schwarz R.T."/>
            <person name="Schetters T.P."/>
            <person name="Krause P.J."/>
            <person name="Gorenflot A."/>
            <person name="Berry V."/>
            <person name="Barbe V."/>
            <person name="Ben Mamoun C."/>
        </authorList>
    </citation>
    <scope>NUCLEOTIDE SEQUENCE [LARGE SCALE GENOMIC DNA]</scope>
    <source>
        <strain evidence="5 6">RI</strain>
    </source>
</reference>
<evidence type="ECO:0000256" key="3">
    <source>
        <dbReference type="ARBA" id="ARBA00023274"/>
    </source>
</evidence>
<dbReference type="OrthoDB" id="9991317at2759"/>
<dbReference type="GeneID" id="24423656"/>
<protein>
    <recommendedName>
        <fullName evidence="4">50S ribosomal protein L19, chloroplastic</fullName>
    </recommendedName>
</protein>
<name>A0A1N6LX25_BABMR</name>
<dbReference type="AlphaFoldDB" id="A0A1N6LX25"/>
<reference evidence="5 6" key="2">
    <citation type="journal article" date="2013" name="PLoS ONE">
        <title>Whole genome mapping and re-organization of the nuclear and mitochondrial genomes of Babesia microti isolates.</title>
        <authorList>
            <person name="Cornillot E."/>
            <person name="Dassouli A."/>
            <person name="Garg A."/>
            <person name="Pachikara N."/>
            <person name="Randazzo S."/>
            <person name="Depoix D."/>
            <person name="Carcy B."/>
            <person name="Delbecq S."/>
            <person name="Frutos R."/>
            <person name="Silva J.C."/>
            <person name="Sutton R."/>
            <person name="Krause P.J."/>
            <person name="Mamoun C.B."/>
        </authorList>
    </citation>
    <scope>NUCLEOTIDE SEQUENCE [LARGE SCALE GENOMIC DNA]</scope>
    <source>
        <strain evidence="5 6">RI</strain>
    </source>
</reference>
<evidence type="ECO:0000256" key="1">
    <source>
        <dbReference type="ARBA" id="ARBA00005781"/>
    </source>
</evidence>
<dbReference type="VEuPathDB" id="PiroplasmaDB:BMR1_01G02920"/>
<evidence type="ECO:0000313" key="5">
    <source>
        <dbReference type="EMBL" id="SIO73429.1"/>
    </source>
</evidence>
<organism evidence="5 6">
    <name type="scientific">Babesia microti (strain RI)</name>
    <dbReference type="NCBI Taxonomy" id="1133968"/>
    <lineage>
        <taxon>Eukaryota</taxon>
        <taxon>Sar</taxon>
        <taxon>Alveolata</taxon>
        <taxon>Apicomplexa</taxon>
        <taxon>Aconoidasida</taxon>
        <taxon>Piroplasmida</taxon>
        <taxon>Babesiidae</taxon>
        <taxon>Babesia</taxon>
    </lineage>
</organism>
<dbReference type="PANTHER" id="PTHR15680:SF9">
    <property type="entry name" value="LARGE RIBOSOMAL SUBUNIT PROTEIN BL19M"/>
    <property type="match status" value="1"/>
</dbReference>
<keyword evidence="3" id="KW-0687">Ribonucleoprotein</keyword>
<evidence type="ECO:0000256" key="4">
    <source>
        <dbReference type="ARBA" id="ARBA00035376"/>
    </source>
</evidence>
<dbReference type="Pfam" id="PF01245">
    <property type="entry name" value="Ribosomal_L19"/>
    <property type="match status" value="1"/>
</dbReference>
<dbReference type="GO" id="GO:0005762">
    <property type="term" value="C:mitochondrial large ribosomal subunit"/>
    <property type="evidence" value="ECO:0007669"/>
    <property type="project" value="TreeGrafter"/>
</dbReference>
<dbReference type="KEGG" id="bmic:BMR1_01G02920"/>
<comment type="similarity">
    <text evidence="1">Belongs to the bacterial ribosomal protein bL19 family.</text>
</comment>
<evidence type="ECO:0000313" key="6">
    <source>
        <dbReference type="Proteomes" id="UP000002899"/>
    </source>
</evidence>
<evidence type="ECO:0000256" key="2">
    <source>
        <dbReference type="ARBA" id="ARBA00022980"/>
    </source>
</evidence>
<sequence>MLCRSWCSACLDCLKGIQVQKRGLRTRILPSRSGQRSYVLENELTSLKWPPLHDHGSPMTLEKCRCIMYHLQLLEMERLDKARKFKLPERFNEGDLIEVKYELSRTQQTFAVFRGYCVQVRRRGLNSSICLRNSYEGVGMSQIIPIYSPRILHIKVIRAVDGNAGQGMERSSLRRPLTRDYRYKWQYNVRDKFGLPEGPNKPGIRSLESKLHYKVQEMRKKYYLQRKRAGLPPFAWPGPMKLLMRERRRAVRAETRRRILLYSMDEQRARAVKLARRRRACQWGRYSLPYSKHDLAQDIDHTHPLVNAPK</sequence>
<dbReference type="EMBL" id="FO082871">
    <property type="protein sequence ID" value="SIO73429.1"/>
    <property type="molecule type" value="Genomic_DNA"/>
</dbReference>
<reference evidence="5 6" key="3">
    <citation type="journal article" date="2016" name="Sci. Rep.">
        <title>Genome-wide diversity and gene expression profiling of Babesia microti isolates identify polymorphic genes that mediate host-pathogen interactions.</title>
        <authorList>
            <person name="Silva J.C."/>
            <person name="Cornillot E."/>
            <person name="McCracken C."/>
            <person name="Usmani-Brown S."/>
            <person name="Dwivedi A."/>
            <person name="Ifeonu O.O."/>
            <person name="Crabtree J."/>
            <person name="Gotia H.T."/>
            <person name="Virji A.Z."/>
            <person name="Reynes C."/>
            <person name="Colinge J."/>
            <person name="Kumar V."/>
            <person name="Lawres L."/>
            <person name="Pazzi J.E."/>
            <person name="Pablo J.V."/>
            <person name="Hung C."/>
            <person name="Brancato J."/>
            <person name="Kumari P."/>
            <person name="Orvis J."/>
            <person name="Tretina K."/>
            <person name="Chibucos M."/>
            <person name="Ott S."/>
            <person name="Sadzewicz L."/>
            <person name="Sengamalay N."/>
            <person name="Shetty A.C."/>
            <person name="Su Q."/>
            <person name="Tallon L."/>
            <person name="Fraser C.M."/>
            <person name="Frutos R."/>
            <person name="Molina D.M."/>
            <person name="Krause P.J."/>
            <person name="Ben Mamoun C."/>
        </authorList>
    </citation>
    <scope>NUCLEOTIDE SEQUENCE [LARGE SCALE GENOMIC DNA]</scope>
    <source>
        <strain evidence="5 6">RI</strain>
    </source>
</reference>
<accession>A0A1N6LX25</accession>
<dbReference type="Proteomes" id="UP000002899">
    <property type="component" value="Chromosome I"/>
</dbReference>
<dbReference type="InterPro" id="IPR001857">
    <property type="entry name" value="Ribosomal_bL19"/>
</dbReference>
<gene>
    <name evidence="5" type="ORF">BMR1_01G02920</name>
</gene>
<keyword evidence="2 5" id="KW-0689">Ribosomal protein</keyword>
<dbReference type="RefSeq" id="XP_021337528.1">
    <property type="nucleotide sequence ID" value="XM_021482941.1"/>
</dbReference>
<dbReference type="GO" id="GO:0006412">
    <property type="term" value="P:translation"/>
    <property type="evidence" value="ECO:0007669"/>
    <property type="project" value="InterPro"/>
</dbReference>